<dbReference type="OrthoDB" id="9804751at2"/>
<name>A0A7C9MG82_9BACT</name>
<dbReference type="Gene3D" id="1.10.3210.10">
    <property type="entry name" value="Hypothetical protein af1432"/>
    <property type="match status" value="1"/>
</dbReference>
<evidence type="ECO:0000259" key="2">
    <source>
        <dbReference type="PROSITE" id="PS51833"/>
    </source>
</evidence>
<dbReference type="InterPro" id="IPR001633">
    <property type="entry name" value="EAL_dom"/>
</dbReference>
<dbReference type="InterPro" id="IPR014408">
    <property type="entry name" value="dGMP_Pdiesterase_EAL/HD-GYP"/>
</dbReference>
<accession>A0A7C9MG82</accession>
<comment type="caution">
    <text evidence="3">The sequence shown here is derived from an EMBL/GenBank/DDBJ whole genome shotgun (WGS) entry which is preliminary data.</text>
</comment>
<dbReference type="Pfam" id="PF08668">
    <property type="entry name" value="HDOD"/>
    <property type="match status" value="1"/>
</dbReference>
<dbReference type="InterPro" id="IPR052340">
    <property type="entry name" value="RNase_Y/CdgJ"/>
</dbReference>
<dbReference type="Gene3D" id="3.20.20.450">
    <property type="entry name" value="EAL domain"/>
    <property type="match status" value="1"/>
</dbReference>
<feature type="domain" description="HDOD" evidence="2">
    <location>
        <begin position="204"/>
        <end position="393"/>
    </location>
</feature>
<dbReference type="SMART" id="SM00052">
    <property type="entry name" value="EAL"/>
    <property type="match status" value="1"/>
</dbReference>
<dbReference type="Proteomes" id="UP000482487">
    <property type="component" value="Unassembled WGS sequence"/>
</dbReference>
<reference evidence="3 4" key="1">
    <citation type="submission" date="2020-01" db="EMBL/GenBank/DDBJ databases">
        <title>Genome sequence of Desulfovibrio aerotolerans DSM 16695(T).</title>
        <authorList>
            <person name="Karnachuk O."/>
            <person name="Avakyan M."/>
            <person name="Mardanov A."/>
            <person name="Kadnikov V."/>
            <person name="Ravin N."/>
        </authorList>
    </citation>
    <scope>NUCLEOTIDE SEQUENCE [LARGE SCALE GENOMIC DNA]</scope>
    <source>
        <strain evidence="3 4">DSM 16695</strain>
    </source>
</reference>
<dbReference type="AlphaFoldDB" id="A0A7C9MG82"/>
<sequence length="415" mass="47151">MSSTFESTFIGRQPIFDTHENIWGYELLYRSSGGAVCADIKDGNLATAKVISDGFLLVCEELKKSQKLLINFPEELLASEAGFALPPETCIIEILENVSATENVLKSIQLLAKHKFTFALDDFTGQVELEPFLPYVKIVKIDILLLSDMSKVAKIVQNLKKYSVDILAEKVEDRETYLALQKMGFNLFQGYFFSRPETITGRKISSNSITKINLLKELGSDSFDIARIVSNIKTDTSISYRLMKYANMAGINPGNRINSIERAVTILGKRQLVQWLRAIILSDLNPSMKAEELSFMAVNRGCFLEMLAEENNFLKFKPESLFVYGMFSLVTVILNLSMETILKYLALEEQIESALLENNHTANLLLDLVKSYERWDSDKIKELTLQLSLDIERTNLLYKKSFKKTHRTMLSSQKH</sequence>
<dbReference type="PROSITE" id="PS51833">
    <property type="entry name" value="HDOD"/>
    <property type="match status" value="1"/>
</dbReference>
<gene>
    <name evidence="3" type="ORF">GTA51_13120</name>
</gene>
<dbReference type="InterPro" id="IPR013976">
    <property type="entry name" value="HDOD"/>
</dbReference>
<evidence type="ECO:0000313" key="3">
    <source>
        <dbReference type="EMBL" id="MYL84070.1"/>
    </source>
</evidence>
<protein>
    <submittedName>
        <fullName evidence="3">EAL domain-containing protein</fullName>
    </submittedName>
</protein>
<dbReference type="SUPFAM" id="SSF109604">
    <property type="entry name" value="HD-domain/PDEase-like"/>
    <property type="match status" value="1"/>
</dbReference>
<dbReference type="PROSITE" id="PS50883">
    <property type="entry name" value="EAL"/>
    <property type="match status" value="1"/>
</dbReference>
<proteinExistence type="predicted"/>
<dbReference type="Pfam" id="PF00563">
    <property type="entry name" value="EAL"/>
    <property type="match status" value="1"/>
</dbReference>
<dbReference type="EMBL" id="WVUD01000024">
    <property type="protein sequence ID" value="MYL84070.1"/>
    <property type="molecule type" value="Genomic_DNA"/>
</dbReference>
<dbReference type="PANTHER" id="PTHR33525:SF4">
    <property type="entry name" value="CYCLIC DI-GMP PHOSPHODIESTERASE CDGJ"/>
    <property type="match status" value="1"/>
</dbReference>
<keyword evidence="4" id="KW-1185">Reference proteome</keyword>
<organism evidence="3 4">
    <name type="scientific">Solidesulfovibrio aerotolerans</name>
    <dbReference type="NCBI Taxonomy" id="295255"/>
    <lineage>
        <taxon>Bacteria</taxon>
        <taxon>Pseudomonadati</taxon>
        <taxon>Thermodesulfobacteriota</taxon>
        <taxon>Desulfovibrionia</taxon>
        <taxon>Desulfovibrionales</taxon>
        <taxon>Desulfovibrionaceae</taxon>
        <taxon>Solidesulfovibrio</taxon>
    </lineage>
</organism>
<dbReference type="RefSeq" id="WP_160961749.1">
    <property type="nucleotide sequence ID" value="NZ_WVUD01000024.1"/>
</dbReference>
<dbReference type="SUPFAM" id="SSF141868">
    <property type="entry name" value="EAL domain-like"/>
    <property type="match status" value="1"/>
</dbReference>
<dbReference type="InterPro" id="IPR035919">
    <property type="entry name" value="EAL_sf"/>
</dbReference>
<dbReference type="PIRSF" id="PIRSF003180">
    <property type="entry name" value="DiGMPpdiest_YuxH"/>
    <property type="match status" value="1"/>
</dbReference>
<evidence type="ECO:0000313" key="4">
    <source>
        <dbReference type="Proteomes" id="UP000482487"/>
    </source>
</evidence>
<feature type="domain" description="EAL" evidence="1">
    <location>
        <begin position="1"/>
        <end position="210"/>
    </location>
</feature>
<dbReference type="PANTHER" id="PTHR33525">
    <property type="match status" value="1"/>
</dbReference>
<evidence type="ECO:0000259" key="1">
    <source>
        <dbReference type="PROSITE" id="PS50883"/>
    </source>
</evidence>